<reference evidence="1" key="1">
    <citation type="submission" date="2021-03" db="EMBL/GenBank/DDBJ databases">
        <title>Evolutionary priming and transition to the ectomycorrhizal habit in an iconic lineage of mushroom-forming fungi: is preadaptation a requirement?</title>
        <authorList>
            <consortium name="DOE Joint Genome Institute"/>
            <person name="Looney B.P."/>
            <person name="Miyauchi S."/>
            <person name="Morin E."/>
            <person name="Drula E."/>
            <person name="Courty P.E."/>
            <person name="Chicoki N."/>
            <person name="Fauchery L."/>
            <person name="Kohler A."/>
            <person name="Kuo A."/>
            <person name="LaButti K."/>
            <person name="Pangilinan J."/>
            <person name="Lipzen A."/>
            <person name="Riley R."/>
            <person name="Andreopoulos W."/>
            <person name="He G."/>
            <person name="Johnson J."/>
            <person name="Barry K.W."/>
            <person name="Grigoriev I.V."/>
            <person name="Nagy L."/>
            <person name="Hibbett D."/>
            <person name="Henrissat B."/>
            <person name="Matheny P.B."/>
            <person name="Labbe J."/>
            <person name="Martin A.F."/>
        </authorList>
    </citation>
    <scope>NUCLEOTIDE SEQUENCE</scope>
    <source>
        <strain evidence="1">BPL698</strain>
    </source>
</reference>
<sequence length="188" mass="20547">MARIAVARCACTRPFAGPRKAVLPASKSLKCHWPSFPAVLLPRVGAGCQQPLYFLHSAILSMITGILPRLFIILISRHPSQRMRASTILAISCLAIGYYPSFRPMTPAKGSDHGTPKLYKLASGVVFRRGLFLAHLSRGGRSRASPYSENDSPAGRSHCKVSETCGAACTDRYIEWRLARSLIGRAHD</sequence>
<evidence type="ECO:0000313" key="2">
    <source>
        <dbReference type="Proteomes" id="UP001207468"/>
    </source>
</evidence>
<comment type="caution">
    <text evidence="1">The sequence shown here is derived from an EMBL/GenBank/DDBJ whole genome shotgun (WGS) entry which is preliminary data.</text>
</comment>
<accession>A0ACC0TZ48</accession>
<dbReference type="Proteomes" id="UP001207468">
    <property type="component" value="Unassembled WGS sequence"/>
</dbReference>
<protein>
    <submittedName>
        <fullName evidence="1">Uncharacterized protein</fullName>
    </submittedName>
</protein>
<organism evidence="1 2">
    <name type="scientific">Russula earlei</name>
    <dbReference type="NCBI Taxonomy" id="71964"/>
    <lineage>
        <taxon>Eukaryota</taxon>
        <taxon>Fungi</taxon>
        <taxon>Dikarya</taxon>
        <taxon>Basidiomycota</taxon>
        <taxon>Agaricomycotina</taxon>
        <taxon>Agaricomycetes</taxon>
        <taxon>Russulales</taxon>
        <taxon>Russulaceae</taxon>
        <taxon>Russula</taxon>
    </lineage>
</organism>
<dbReference type="EMBL" id="JAGFNK010000277">
    <property type="protein sequence ID" value="KAI9454330.1"/>
    <property type="molecule type" value="Genomic_DNA"/>
</dbReference>
<proteinExistence type="predicted"/>
<gene>
    <name evidence="1" type="ORF">F5148DRAFT_430414</name>
</gene>
<name>A0ACC0TZ48_9AGAM</name>
<evidence type="ECO:0000313" key="1">
    <source>
        <dbReference type="EMBL" id="KAI9454330.1"/>
    </source>
</evidence>
<keyword evidence="2" id="KW-1185">Reference proteome</keyword>